<organism evidence="2 3">
    <name type="scientific">Dyella monticola</name>
    <dbReference type="NCBI Taxonomy" id="1927958"/>
    <lineage>
        <taxon>Bacteria</taxon>
        <taxon>Pseudomonadati</taxon>
        <taxon>Pseudomonadota</taxon>
        <taxon>Gammaproteobacteria</taxon>
        <taxon>Lysobacterales</taxon>
        <taxon>Rhodanobacteraceae</taxon>
        <taxon>Dyella</taxon>
    </lineage>
</organism>
<gene>
    <name evidence="2" type="ORF">DWU98_06935</name>
</gene>
<accession>A0A370X392</accession>
<sequence length="465" mass="50973">MLVVGLLLWLLSKVWPQRKKNGAPTRDAFGANDGRVDQSVPTTPLHADARSQEPPFPHPALRPSLPWRYQPAAREYWSAWKRVDATDFTPAAARATHHAPARESVAPDASRAAPTALAQAAAAIATAQAAPSAIDVWRQVQSLLSGIEDMSPCKAEARYQDATELVQAALAIAPPDQRASLQASLINLDVLQAKRKKGGSRLLALRNMQVRHAAVLKQANPPLWEAWIHALRYWASIQAGQAALRKCDEAQAYCLQLQQFPHATLAAQRLLSGVLLQRADIEEGAAREQSLQRATELLHTLHENHPTAENALALAKATLAYGQVLPPEQARTAYGNALFLAFAAEHDPHLAHAGLQCRLAIQLAYEQIPDTPIQGEVAMDLTRRLEALPVNDADTLALMARAHLRAGNYADACRLCERAWRERQGSALLTLWQQACRLWAAASPGWHDTALQASERQYKRASCML</sequence>
<dbReference type="Proteomes" id="UP000254258">
    <property type="component" value="Unassembled WGS sequence"/>
</dbReference>
<dbReference type="EMBL" id="QRBE01000003">
    <property type="protein sequence ID" value="RDS82869.1"/>
    <property type="molecule type" value="Genomic_DNA"/>
</dbReference>
<evidence type="ECO:0000313" key="2">
    <source>
        <dbReference type="EMBL" id="RDS82869.1"/>
    </source>
</evidence>
<evidence type="ECO:0008006" key="4">
    <source>
        <dbReference type="Google" id="ProtNLM"/>
    </source>
</evidence>
<evidence type="ECO:0000313" key="3">
    <source>
        <dbReference type="Proteomes" id="UP000254258"/>
    </source>
</evidence>
<evidence type="ECO:0000256" key="1">
    <source>
        <dbReference type="SAM" id="MobiDB-lite"/>
    </source>
</evidence>
<reference evidence="2 3" key="1">
    <citation type="submission" date="2018-07" db="EMBL/GenBank/DDBJ databases">
        <title>Dyella monticola sp. nov. and Dyella psychrodurans sp. nov. isolated from monsoon evergreen broad-leaved forest soil of Dinghu Mountain, China.</title>
        <authorList>
            <person name="Gao Z."/>
            <person name="Qiu L."/>
        </authorList>
    </citation>
    <scope>NUCLEOTIDE SEQUENCE [LARGE SCALE GENOMIC DNA]</scope>
    <source>
        <strain evidence="2 3">4G-K06</strain>
    </source>
</reference>
<protein>
    <recommendedName>
        <fullName evidence="4">Tetratricopeptide repeat protein</fullName>
    </recommendedName>
</protein>
<comment type="caution">
    <text evidence="2">The sequence shown here is derived from an EMBL/GenBank/DDBJ whole genome shotgun (WGS) entry which is preliminary data.</text>
</comment>
<keyword evidence="3" id="KW-1185">Reference proteome</keyword>
<dbReference type="AlphaFoldDB" id="A0A370X392"/>
<proteinExistence type="predicted"/>
<feature type="region of interest" description="Disordered" evidence="1">
    <location>
        <begin position="20"/>
        <end position="64"/>
    </location>
</feature>
<name>A0A370X392_9GAMM</name>